<gene>
    <name evidence="2" type="ORF">DPX16_14202</name>
</gene>
<evidence type="ECO:0000256" key="1">
    <source>
        <dbReference type="SAM" id="MobiDB-lite"/>
    </source>
</evidence>
<dbReference type="AlphaFoldDB" id="A0A3N0XF85"/>
<evidence type="ECO:0000313" key="3">
    <source>
        <dbReference type="Proteomes" id="UP000281406"/>
    </source>
</evidence>
<accession>A0A3N0XF85</accession>
<evidence type="ECO:0000313" key="2">
    <source>
        <dbReference type="EMBL" id="ROI15990.1"/>
    </source>
</evidence>
<name>A0A3N0XF85_ANAGA</name>
<sequence length="115" mass="13015">MIRWPDGPTSSDTDSTCRIGRKKADEDQLQPTVRNTLRKLSRPTKKNCPTANRRLGSSSCPADVCKDVLRTFTGRSAAIRTHNRVLHIASAVLYQGTWMQTDVEQTGHDDTHWRH</sequence>
<feature type="region of interest" description="Disordered" evidence="1">
    <location>
        <begin position="1"/>
        <end position="34"/>
    </location>
</feature>
<reference evidence="2 3" key="1">
    <citation type="submission" date="2018-10" db="EMBL/GenBank/DDBJ databases">
        <title>Genome assembly for a Yunnan-Guizhou Plateau 3E fish, Anabarilius grahami (Regan), and its evolutionary and genetic applications.</title>
        <authorList>
            <person name="Jiang W."/>
        </authorList>
    </citation>
    <scope>NUCLEOTIDE SEQUENCE [LARGE SCALE GENOMIC DNA]</scope>
    <source>
        <strain evidence="2">AG-KIZ</strain>
        <tissue evidence="2">Muscle</tissue>
    </source>
</reference>
<keyword evidence="3" id="KW-1185">Reference proteome</keyword>
<proteinExistence type="predicted"/>
<dbReference type="Proteomes" id="UP000281406">
    <property type="component" value="Unassembled WGS sequence"/>
</dbReference>
<organism evidence="2 3">
    <name type="scientific">Anabarilius grahami</name>
    <name type="common">Kanglang fish</name>
    <name type="synonym">Barilius grahami</name>
    <dbReference type="NCBI Taxonomy" id="495550"/>
    <lineage>
        <taxon>Eukaryota</taxon>
        <taxon>Metazoa</taxon>
        <taxon>Chordata</taxon>
        <taxon>Craniata</taxon>
        <taxon>Vertebrata</taxon>
        <taxon>Euteleostomi</taxon>
        <taxon>Actinopterygii</taxon>
        <taxon>Neopterygii</taxon>
        <taxon>Teleostei</taxon>
        <taxon>Ostariophysi</taxon>
        <taxon>Cypriniformes</taxon>
        <taxon>Xenocyprididae</taxon>
        <taxon>Xenocypridinae</taxon>
        <taxon>Xenocypridinae incertae sedis</taxon>
        <taxon>Anabarilius</taxon>
    </lineage>
</organism>
<dbReference type="EMBL" id="RJVU01075617">
    <property type="protein sequence ID" value="ROI15990.1"/>
    <property type="molecule type" value="Genomic_DNA"/>
</dbReference>
<protein>
    <submittedName>
        <fullName evidence="2">Uncharacterized protein</fullName>
    </submittedName>
</protein>
<comment type="caution">
    <text evidence="2">The sequence shown here is derived from an EMBL/GenBank/DDBJ whole genome shotgun (WGS) entry which is preliminary data.</text>
</comment>